<organism evidence="1 2">
    <name type="scientific">Citrullus colocynthis</name>
    <name type="common">colocynth</name>
    <dbReference type="NCBI Taxonomy" id="252529"/>
    <lineage>
        <taxon>Eukaryota</taxon>
        <taxon>Viridiplantae</taxon>
        <taxon>Streptophyta</taxon>
        <taxon>Embryophyta</taxon>
        <taxon>Tracheophyta</taxon>
        <taxon>Spermatophyta</taxon>
        <taxon>Magnoliopsida</taxon>
        <taxon>eudicotyledons</taxon>
        <taxon>Gunneridae</taxon>
        <taxon>Pentapetalae</taxon>
        <taxon>rosids</taxon>
        <taxon>fabids</taxon>
        <taxon>Cucurbitales</taxon>
        <taxon>Cucurbitaceae</taxon>
        <taxon>Benincaseae</taxon>
        <taxon>Citrullus</taxon>
    </lineage>
</organism>
<sequence length="129" mass="13969">MSSCLKIPTVVRCIPMSVLAAFHHLSNHCALFSYLSASCGCFRSTSCGPDVQILTACPLDQILAHFHLHVIKLLHNAAHQMASMYDVFLSVKVWNATVLHRVGALESKAPSRALECLKGISAIFASSFG</sequence>
<evidence type="ECO:0008006" key="3">
    <source>
        <dbReference type="Google" id="ProtNLM"/>
    </source>
</evidence>
<accession>A0ABP0Y0C1</accession>
<protein>
    <recommendedName>
        <fullName evidence="3">Secreted protein</fullName>
    </recommendedName>
</protein>
<proteinExistence type="predicted"/>
<keyword evidence="2" id="KW-1185">Reference proteome</keyword>
<gene>
    <name evidence="1" type="ORF">CITCOLO1_LOCUS5611</name>
</gene>
<dbReference type="EMBL" id="OZ021745">
    <property type="protein sequence ID" value="CAK9313873.1"/>
    <property type="molecule type" value="Genomic_DNA"/>
</dbReference>
<evidence type="ECO:0000313" key="1">
    <source>
        <dbReference type="EMBL" id="CAK9313873.1"/>
    </source>
</evidence>
<reference evidence="1 2" key="1">
    <citation type="submission" date="2024-03" db="EMBL/GenBank/DDBJ databases">
        <authorList>
            <person name="Gkanogiannis A."/>
            <person name="Becerra Lopez-Lavalle L."/>
        </authorList>
    </citation>
    <scope>NUCLEOTIDE SEQUENCE [LARGE SCALE GENOMIC DNA]</scope>
</reference>
<dbReference type="Proteomes" id="UP001642487">
    <property type="component" value="Chromosome 11"/>
</dbReference>
<name>A0ABP0Y0C1_9ROSI</name>
<evidence type="ECO:0000313" key="2">
    <source>
        <dbReference type="Proteomes" id="UP001642487"/>
    </source>
</evidence>